<dbReference type="GO" id="GO:0022625">
    <property type="term" value="C:cytosolic large ribosomal subunit"/>
    <property type="evidence" value="ECO:0007669"/>
    <property type="project" value="InterPro"/>
</dbReference>
<feature type="region of interest" description="Disordered" evidence="8">
    <location>
        <begin position="66"/>
        <end position="109"/>
    </location>
</feature>
<dbReference type="PANTHER" id="PTHR21141:SF5">
    <property type="entry name" value="LARGE RIBOSOMAL SUBUNIT PROTEIN P2"/>
    <property type="match status" value="1"/>
</dbReference>
<keyword evidence="3" id="KW-0597">Phosphoprotein</keyword>
<evidence type="ECO:0000256" key="6">
    <source>
        <dbReference type="ARBA" id="ARBA00035301"/>
    </source>
</evidence>
<dbReference type="InterPro" id="IPR038716">
    <property type="entry name" value="P1/P2_N_sf"/>
</dbReference>
<name>E4Y6E0_OIKDI</name>
<dbReference type="PRINTS" id="PR00456">
    <property type="entry name" value="RIBOSOMALP2"/>
</dbReference>
<dbReference type="EMBL" id="FN654295">
    <property type="protein sequence ID" value="CBY31190.1"/>
    <property type="molecule type" value="Genomic_DNA"/>
</dbReference>
<evidence type="ECO:0000256" key="3">
    <source>
        <dbReference type="ARBA" id="ARBA00022553"/>
    </source>
</evidence>
<dbReference type="InterPro" id="IPR044076">
    <property type="entry name" value="Ribosomal_P2"/>
</dbReference>
<evidence type="ECO:0000256" key="7">
    <source>
        <dbReference type="ARBA" id="ARBA00035443"/>
    </source>
</evidence>
<evidence type="ECO:0000256" key="5">
    <source>
        <dbReference type="ARBA" id="ARBA00023274"/>
    </source>
</evidence>
<dbReference type="Pfam" id="PF00428">
    <property type="entry name" value="Ribosomal_60s"/>
    <property type="match status" value="1"/>
</dbReference>
<keyword evidence="5" id="KW-0687">Ribonucleoprotein</keyword>
<evidence type="ECO:0000256" key="8">
    <source>
        <dbReference type="SAM" id="MobiDB-lite"/>
    </source>
</evidence>
<feature type="compositionally biased region" description="Gly residues" evidence="8">
    <location>
        <begin position="68"/>
        <end position="78"/>
    </location>
</feature>
<dbReference type="CDD" id="cd05833">
    <property type="entry name" value="Ribosomal_P2"/>
    <property type="match status" value="1"/>
</dbReference>
<sequence length="109" mass="10776">MRYVAAYLLAQVGGNDAPDAAAIKNILSSVGIDADEEKLGLVISQLAGKDINEVIAEGKEKLASVPSGGCGAGAGAAAGGAAAEETKEEAKASSSEESGDDDMGFGLFD</sequence>
<reference evidence="9" key="1">
    <citation type="journal article" date="2010" name="Science">
        <title>Plasticity of animal genome architecture unmasked by rapid evolution of a pelagic tunicate.</title>
        <authorList>
            <person name="Denoeud F."/>
            <person name="Henriet S."/>
            <person name="Mungpakdee S."/>
            <person name="Aury J.M."/>
            <person name="Da Silva C."/>
            <person name="Brinkmann H."/>
            <person name="Mikhaleva J."/>
            <person name="Olsen L.C."/>
            <person name="Jubin C."/>
            <person name="Canestro C."/>
            <person name="Bouquet J.M."/>
            <person name="Danks G."/>
            <person name="Poulain J."/>
            <person name="Campsteijn C."/>
            <person name="Adamski M."/>
            <person name="Cross I."/>
            <person name="Yadetie F."/>
            <person name="Muffato M."/>
            <person name="Louis A."/>
            <person name="Butcher S."/>
            <person name="Tsagkogeorga G."/>
            <person name="Konrad A."/>
            <person name="Singh S."/>
            <person name="Jensen M.F."/>
            <person name="Cong E.H."/>
            <person name="Eikeseth-Otteraa H."/>
            <person name="Noel B."/>
            <person name="Anthouard V."/>
            <person name="Porcel B.M."/>
            <person name="Kachouri-Lafond R."/>
            <person name="Nishino A."/>
            <person name="Ugolini M."/>
            <person name="Chourrout P."/>
            <person name="Nishida H."/>
            <person name="Aasland R."/>
            <person name="Huzurbazar S."/>
            <person name="Westhof E."/>
            <person name="Delsuc F."/>
            <person name="Lehrach H."/>
            <person name="Reinhardt R."/>
            <person name="Weissenbach J."/>
            <person name="Roy S.W."/>
            <person name="Artiguenave F."/>
            <person name="Postlethwait J.H."/>
            <person name="Manak J.R."/>
            <person name="Thompson E.M."/>
            <person name="Jaillon O."/>
            <person name="Du Pasquier L."/>
            <person name="Boudinot P."/>
            <person name="Liberles D.A."/>
            <person name="Volff J.N."/>
            <person name="Philippe H."/>
            <person name="Lenhard B."/>
            <person name="Roest Crollius H."/>
            <person name="Wincker P."/>
            <person name="Chourrout D."/>
        </authorList>
    </citation>
    <scope>NUCLEOTIDE SEQUENCE [LARGE SCALE GENOMIC DNA]</scope>
</reference>
<comment type="function">
    <text evidence="1">Plays an important role in the elongation step of protein synthesis.</text>
</comment>
<dbReference type="Proteomes" id="UP000011014">
    <property type="component" value="Unassembled WGS sequence"/>
</dbReference>
<dbReference type="Gene3D" id="1.10.10.1410">
    <property type="match status" value="1"/>
</dbReference>
<accession>E4Y6E0</accession>
<dbReference type="InterPro" id="IPR027534">
    <property type="entry name" value="Ribosomal_P1/P2"/>
</dbReference>
<evidence type="ECO:0000256" key="1">
    <source>
        <dbReference type="ARBA" id="ARBA00003362"/>
    </source>
</evidence>
<comment type="similarity">
    <text evidence="2">Belongs to the eukaryotic ribosomal protein P1/P2 family.</text>
</comment>
<dbReference type="GO" id="GO:0002182">
    <property type="term" value="P:cytoplasmic translational elongation"/>
    <property type="evidence" value="ECO:0007669"/>
    <property type="project" value="InterPro"/>
</dbReference>
<proteinExistence type="inferred from homology"/>
<protein>
    <recommendedName>
        <fullName evidence="6">Large ribosomal subunit protein P2</fullName>
    </recommendedName>
    <alternativeName>
        <fullName evidence="7">60S acidic ribosomal protein P2</fullName>
    </alternativeName>
</protein>
<keyword evidence="4" id="KW-0689">Ribosomal protein</keyword>
<evidence type="ECO:0000256" key="2">
    <source>
        <dbReference type="ARBA" id="ARBA00005436"/>
    </source>
</evidence>
<evidence type="ECO:0000256" key="4">
    <source>
        <dbReference type="ARBA" id="ARBA00022980"/>
    </source>
</evidence>
<dbReference type="GO" id="GO:0003735">
    <property type="term" value="F:structural constituent of ribosome"/>
    <property type="evidence" value="ECO:0007669"/>
    <property type="project" value="InterPro"/>
</dbReference>
<dbReference type="AlphaFoldDB" id="E4Y6E0"/>
<dbReference type="FunFam" id="1.10.10.1410:FF:000002">
    <property type="entry name" value="60S acidic ribosomal protein P2"/>
    <property type="match status" value="1"/>
</dbReference>
<dbReference type="HAMAP" id="MF_01478">
    <property type="entry name" value="Ribosomal_L12_arch"/>
    <property type="match status" value="1"/>
</dbReference>
<evidence type="ECO:0000313" key="9">
    <source>
        <dbReference type="EMBL" id="CBY31190.1"/>
    </source>
</evidence>
<dbReference type="InterPro" id="IPR001859">
    <property type="entry name" value="Ribosomal_P1/P2_euk"/>
</dbReference>
<organism evidence="9">
    <name type="scientific">Oikopleura dioica</name>
    <name type="common">Tunicate</name>
    <dbReference type="NCBI Taxonomy" id="34765"/>
    <lineage>
        <taxon>Eukaryota</taxon>
        <taxon>Metazoa</taxon>
        <taxon>Chordata</taxon>
        <taxon>Tunicata</taxon>
        <taxon>Appendicularia</taxon>
        <taxon>Copelata</taxon>
        <taxon>Oikopleuridae</taxon>
        <taxon>Oikopleura</taxon>
    </lineage>
</organism>
<dbReference type="PANTHER" id="PTHR21141">
    <property type="entry name" value="60S ACIDIC RIBOSOMAL PROTEIN FAMILY MEMBER"/>
    <property type="match status" value="1"/>
</dbReference>
<gene>
    <name evidence="9" type="ORF">GSOID_T00025083001</name>
</gene>